<feature type="transmembrane region" description="Helical" evidence="7">
    <location>
        <begin position="473"/>
        <end position="493"/>
    </location>
</feature>
<feature type="transmembrane region" description="Helical" evidence="7">
    <location>
        <begin position="215"/>
        <end position="237"/>
    </location>
</feature>
<feature type="transmembrane region" description="Helical" evidence="7">
    <location>
        <begin position="378"/>
        <end position="401"/>
    </location>
</feature>
<keyword evidence="9" id="KW-1185">Reference proteome</keyword>
<dbReference type="OrthoDB" id="6730379at2759"/>
<feature type="transmembrane region" description="Helical" evidence="7">
    <location>
        <begin position="246"/>
        <end position="266"/>
    </location>
</feature>
<feature type="transmembrane region" description="Helical" evidence="7">
    <location>
        <begin position="186"/>
        <end position="209"/>
    </location>
</feature>
<dbReference type="InterPro" id="IPR011701">
    <property type="entry name" value="MFS"/>
</dbReference>
<evidence type="ECO:0000256" key="4">
    <source>
        <dbReference type="ARBA" id="ARBA00022989"/>
    </source>
</evidence>
<keyword evidence="2" id="KW-0813">Transport</keyword>
<dbReference type="Pfam" id="PF07690">
    <property type="entry name" value="MFS_1"/>
    <property type="match status" value="1"/>
</dbReference>
<evidence type="ECO:0000256" key="6">
    <source>
        <dbReference type="ARBA" id="ARBA00023180"/>
    </source>
</evidence>
<dbReference type="GO" id="GO:0016020">
    <property type="term" value="C:membrane"/>
    <property type="evidence" value="ECO:0007669"/>
    <property type="project" value="UniProtKB-SubCell"/>
</dbReference>
<feature type="transmembrane region" description="Helical" evidence="7">
    <location>
        <begin position="278"/>
        <end position="297"/>
    </location>
</feature>
<protein>
    <submittedName>
        <fullName evidence="8">Major facilitator superfamily domain-containing protein</fullName>
    </submittedName>
</protein>
<comment type="subcellular location">
    <subcellularLocation>
        <location evidence="1">Membrane</location>
        <topology evidence="1">Multi-pass membrane protein</topology>
    </subcellularLocation>
</comment>
<reference evidence="8 9" key="1">
    <citation type="journal article" date="2021" name="Nat. Commun.">
        <title>Genetic determinants of endophytism in the Arabidopsis root mycobiome.</title>
        <authorList>
            <person name="Mesny F."/>
            <person name="Miyauchi S."/>
            <person name="Thiergart T."/>
            <person name="Pickel B."/>
            <person name="Atanasova L."/>
            <person name="Karlsson M."/>
            <person name="Huettel B."/>
            <person name="Barry K.W."/>
            <person name="Haridas S."/>
            <person name="Chen C."/>
            <person name="Bauer D."/>
            <person name="Andreopoulos W."/>
            <person name="Pangilinan J."/>
            <person name="LaButti K."/>
            <person name="Riley R."/>
            <person name="Lipzen A."/>
            <person name="Clum A."/>
            <person name="Drula E."/>
            <person name="Henrissat B."/>
            <person name="Kohler A."/>
            <person name="Grigoriev I.V."/>
            <person name="Martin F.M."/>
            <person name="Hacquard S."/>
        </authorList>
    </citation>
    <scope>NUCLEOTIDE SEQUENCE [LARGE SCALE GENOMIC DNA]</scope>
    <source>
        <strain evidence="8 9">MPI-CAGE-CH-0241</strain>
    </source>
</reference>
<feature type="transmembrane region" description="Helical" evidence="7">
    <location>
        <begin position="499"/>
        <end position="525"/>
    </location>
</feature>
<keyword evidence="4 7" id="KW-1133">Transmembrane helix</keyword>
<evidence type="ECO:0000256" key="7">
    <source>
        <dbReference type="SAM" id="Phobius"/>
    </source>
</evidence>
<dbReference type="Gene3D" id="1.20.1250.20">
    <property type="entry name" value="MFS general substrate transporter like domains"/>
    <property type="match status" value="1"/>
</dbReference>
<name>A0A9P9AUU7_9HYPO</name>
<evidence type="ECO:0000256" key="1">
    <source>
        <dbReference type="ARBA" id="ARBA00004141"/>
    </source>
</evidence>
<comment type="caution">
    <text evidence="8">The sequence shown here is derived from an EMBL/GenBank/DDBJ whole genome shotgun (WGS) entry which is preliminary data.</text>
</comment>
<feature type="transmembrane region" description="Helical" evidence="7">
    <location>
        <begin position="345"/>
        <end position="366"/>
    </location>
</feature>
<keyword evidence="3 7" id="KW-0812">Transmembrane</keyword>
<evidence type="ECO:0000256" key="3">
    <source>
        <dbReference type="ARBA" id="ARBA00022692"/>
    </source>
</evidence>
<gene>
    <name evidence="8" type="ORF">B0T10DRAFT_583040</name>
</gene>
<feature type="transmembrane region" description="Helical" evidence="7">
    <location>
        <begin position="156"/>
        <end position="174"/>
    </location>
</feature>
<accession>A0A9P9AUU7</accession>
<dbReference type="EMBL" id="JAGPYM010000003">
    <property type="protein sequence ID" value="KAH6896498.1"/>
    <property type="molecule type" value="Genomic_DNA"/>
</dbReference>
<dbReference type="PANTHER" id="PTHR43791:SF81">
    <property type="entry name" value="TRANSPORTER, PUTATIVE (AFU_ORTHOLOGUE AFUA_7G01190)-RELATED"/>
    <property type="match status" value="1"/>
</dbReference>
<dbReference type="AlphaFoldDB" id="A0A9P9AUU7"/>
<feature type="transmembrane region" description="Helical" evidence="7">
    <location>
        <begin position="413"/>
        <end position="430"/>
    </location>
</feature>
<proteinExistence type="predicted"/>
<sequence>MNFYLLWNSRVILVDHYLGRTAIIDKDETVIPTHLTPTNCGPHPPGNMDNNMDVKVGADLEKKDTHNTKAESIANGDVQILDATEVFLREHNFSDEYLHELLEDKERNRRLVRKIDVVVLPLLAGTYVLQYIDKQAMSYAAVFDLFTSTGITQDQYSWFASIFYFAYLGAEYPWVYLAQKTRMGMVVSGCVLAWGSVLMITAACTGFGGLAACRFFLGVFEAPITTCFMMMVSMWYIRSEQPFRAGIFYCCNGFGSMIGGLLSYAIGQIDSFPVWKAVFLTCGAATVVWAIVLFTFLPDSIMSAKRFSLEEKALMIGRARLAKTGVLNKSIKWYQIKEAFTDPQVWLLTLFMLLNEVINGGIANFGKLIIKGLVSDPLLTVALGIPQGAFQVFWILSGTFLASKLPNSRTTIMTLYLIPTVIGTCLMWKLDRAHHKIGVLFGYYIVGAYVASLVLALQMPATNLGGYTKRMTASAIVFTAYCAGNIIGPHAFLAKEAPFYQTGCIVILACSTTQMVIAVGLRALLTARNRRRDEAALQAGVTDDMPHEAVDQTDFENPQFRYVL</sequence>
<dbReference type="GO" id="GO:0022857">
    <property type="term" value="F:transmembrane transporter activity"/>
    <property type="evidence" value="ECO:0007669"/>
    <property type="project" value="InterPro"/>
</dbReference>
<evidence type="ECO:0000256" key="2">
    <source>
        <dbReference type="ARBA" id="ARBA00022448"/>
    </source>
</evidence>
<feature type="transmembrane region" description="Helical" evidence="7">
    <location>
        <begin position="115"/>
        <end position="132"/>
    </location>
</feature>
<evidence type="ECO:0000313" key="9">
    <source>
        <dbReference type="Proteomes" id="UP000777438"/>
    </source>
</evidence>
<dbReference type="SUPFAM" id="SSF103473">
    <property type="entry name" value="MFS general substrate transporter"/>
    <property type="match status" value="1"/>
</dbReference>
<dbReference type="PANTHER" id="PTHR43791">
    <property type="entry name" value="PERMEASE-RELATED"/>
    <property type="match status" value="1"/>
</dbReference>
<evidence type="ECO:0000256" key="5">
    <source>
        <dbReference type="ARBA" id="ARBA00023136"/>
    </source>
</evidence>
<dbReference type="Proteomes" id="UP000777438">
    <property type="component" value="Unassembled WGS sequence"/>
</dbReference>
<organism evidence="8 9">
    <name type="scientific">Thelonectria olida</name>
    <dbReference type="NCBI Taxonomy" id="1576542"/>
    <lineage>
        <taxon>Eukaryota</taxon>
        <taxon>Fungi</taxon>
        <taxon>Dikarya</taxon>
        <taxon>Ascomycota</taxon>
        <taxon>Pezizomycotina</taxon>
        <taxon>Sordariomycetes</taxon>
        <taxon>Hypocreomycetidae</taxon>
        <taxon>Hypocreales</taxon>
        <taxon>Nectriaceae</taxon>
        <taxon>Thelonectria</taxon>
    </lineage>
</organism>
<dbReference type="InterPro" id="IPR036259">
    <property type="entry name" value="MFS_trans_sf"/>
</dbReference>
<evidence type="ECO:0000313" key="8">
    <source>
        <dbReference type="EMBL" id="KAH6896498.1"/>
    </source>
</evidence>
<keyword evidence="5 7" id="KW-0472">Membrane</keyword>
<feature type="transmembrane region" description="Helical" evidence="7">
    <location>
        <begin position="442"/>
        <end position="461"/>
    </location>
</feature>
<keyword evidence="6" id="KW-0325">Glycoprotein</keyword>